<sequence>MIELDAPLLPEQDLVLKIDTEQTTRPAPDEVDTPPITGRLRFGGPRATPLTNTSPLTAGDDALRAYLASQAGDLYLLAAAATFVTRDSDPPFVESTVSIHLTCPIGRPQVLSMAPMRVQHPVERTRSFRLGPELNLAEVTAGLGSLTAGRDYTEAQPFLTALGLLTSEPGWHFRPTLSAGIDGSHPLMMIVRVPPDQPMSANITVSAVVRRRRLLWYRAEPISPVVIVQPAI</sequence>
<dbReference type="AlphaFoldDB" id="A0A8J3PC13"/>
<evidence type="ECO:0000313" key="2">
    <source>
        <dbReference type="EMBL" id="GIG10923.1"/>
    </source>
</evidence>
<comment type="caution">
    <text evidence="2">The sequence shown here is derived from an EMBL/GenBank/DDBJ whole genome shotgun (WGS) entry which is preliminary data.</text>
</comment>
<reference evidence="2 3" key="1">
    <citation type="submission" date="2021-01" db="EMBL/GenBank/DDBJ databases">
        <title>Whole genome shotgun sequence of Catellatospora coxensis NBRC 107359.</title>
        <authorList>
            <person name="Komaki H."/>
            <person name="Tamura T."/>
        </authorList>
    </citation>
    <scope>NUCLEOTIDE SEQUENCE [LARGE SCALE GENOMIC DNA]</scope>
    <source>
        <strain evidence="2 3">NBRC 107359</strain>
    </source>
</reference>
<organism evidence="2 3">
    <name type="scientific">Catellatospora coxensis</name>
    <dbReference type="NCBI Taxonomy" id="310354"/>
    <lineage>
        <taxon>Bacteria</taxon>
        <taxon>Bacillati</taxon>
        <taxon>Actinomycetota</taxon>
        <taxon>Actinomycetes</taxon>
        <taxon>Micromonosporales</taxon>
        <taxon>Micromonosporaceae</taxon>
        <taxon>Catellatospora</taxon>
    </lineage>
</organism>
<name>A0A8J3PC13_9ACTN</name>
<dbReference type="EMBL" id="BONI01000106">
    <property type="protein sequence ID" value="GIG10923.1"/>
    <property type="molecule type" value="Genomic_DNA"/>
</dbReference>
<gene>
    <name evidence="2" type="ORF">Cco03nite_76230</name>
</gene>
<feature type="region of interest" description="Disordered" evidence="1">
    <location>
        <begin position="22"/>
        <end position="54"/>
    </location>
</feature>
<dbReference type="Proteomes" id="UP000630887">
    <property type="component" value="Unassembled WGS sequence"/>
</dbReference>
<keyword evidence="3" id="KW-1185">Reference proteome</keyword>
<evidence type="ECO:0000256" key="1">
    <source>
        <dbReference type="SAM" id="MobiDB-lite"/>
    </source>
</evidence>
<accession>A0A8J3PC13</accession>
<dbReference type="RefSeq" id="WP_203698882.1">
    <property type="nucleotide sequence ID" value="NZ_BAAALC010000052.1"/>
</dbReference>
<protein>
    <submittedName>
        <fullName evidence="2">Uncharacterized protein</fullName>
    </submittedName>
</protein>
<evidence type="ECO:0000313" key="3">
    <source>
        <dbReference type="Proteomes" id="UP000630887"/>
    </source>
</evidence>
<proteinExistence type="predicted"/>